<feature type="compositionally biased region" description="Basic residues" evidence="1">
    <location>
        <begin position="1"/>
        <end position="11"/>
    </location>
</feature>
<dbReference type="PANTHER" id="PTHR34835:SF11">
    <property type="entry name" value="AMINOTRANSFERASE-LIKE PLANT MOBILE DOMAIN-CONTAINING PROTEIN"/>
    <property type="match status" value="1"/>
</dbReference>
<proteinExistence type="predicted"/>
<organism evidence="2">
    <name type="scientific">Aegilops tauschii</name>
    <name type="common">Tausch's goatgrass</name>
    <name type="synonym">Aegilops squarrosa</name>
    <dbReference type="NCBI Taxonomy" id="37682"/>
    <lineage>
        <taxon>Eukaryota</taxon>
        <taxon>Viridiplantae</taxon>
        <taxon>Streptophyta</taxon>
        <taxon>Embryophyta</taxon>
        <taxon>Tracheophyta</taxon>
        <taxon>Spermatophyta</taxon>
        <taxon>Magnoliopsida</taxon>
        <taxon>Liliopsida</taxon>
        <taxon>Poales</taxon>
        <taxon>Poaceae</taxon>
        <taxon>BOP clade</taxon>
        <taxon>Pooideae</taxon>
        <taxon>Triticodae</taxon>
        <taxon>Triticeae</taxon>
        <taxon>Triticinae</taxon>
        <taxon>Aegilops</taxon>
    </lineage>
</organism>
<dbReference type="ExpressionAtlas" id="R7WEC2">
    <property type="expression patterns" value="baseline"/>
</dbReference>
<dbReference type="EnsemblPlants" id="EMT18730">
    <property type="protein sequence ID" value="EMT18730"/>
    <property type="gene ID" value="F775_04519"/>
</dbReference>
<evidence type="ECO:0008006" key="3">
    <source>
        <dbReference type="Google" id="ProtNLM"/>
    </source>
</evidence>
<feature type="compositionally biased region" description="Basic and acidic residues" evidence="1">
    <location>
        <begin position="52"/>
        <end position="64"/>
    </location>
</feature>
<evidence type="ECO:0000313" key="2">
    <source>
        <dbReference type="EnsemblPlants" id="EMT18730"/>
    </source>
</evidence>
<sequence>MRMARKSKRTTGRTYGENEGEEVVAQTARSNVGRKRGQMNEDPVRGGRAGKRATDSARRDEGGRHPKRAKKVRHEIGSSGPLPRNRASPSRLFVQNNGLEDIQKDAIGDISFGGVLDIGPRTMKGDLVKFVMKCYDPELSQLVIPDRGKIPIDATSVERIWGLRRGQKKVAYEVEPDIVRLFNEMYNIPTRPAPTVTKWCKMIKELGVVVDDKFLSAWLVIVFSCSLAPTTSLKVSPRAYPASLNPREIVNSNVCQFVVDQLSLAFMGFGDKKNMICCCLFHLVVK</sequence>
<dbReference type="PANTHER" id="PTHR34835">
    <property type="entry name" value="OS07G0283600 PROTEIN-RELATED"/>
    <property type="match status" value="1"/>
</dbReference>
<protein>
    <recommendedName>
        <fullName evidence="3">Aminotransferase-like plant mobile domain-containing protein</fullName>
    </recommendedName>
</protein>
<accession>R7WEC2</accession>
<name>R7WEC2_AEGTA</name>
<evidence type="ECO:0000256" key="1">
    <source>
        <dbReference type="SAM" id="MobiDB-lite"/>
    </source>
</evidence>
<reference evidence="2" key="1">
    <citation type="submission" date="2015-06" db="UniProtKB">
        <authorList>
            <consortium name="EnsemblPlants"/>
        </authorList>
    </citation>
    <scope>IDENTIFICATION</scope>
</reference>
<feature type="region of interest" description="Disordered" evidence="1">
    <location>
        <begin position="1"/>
        <end position="90"/>
    </location>
</feature>
<dbReference type="AlphaFoldDB" id="R7WEC2"/>